<dbReference type="Pfam" id="PF00227">
    <property type="entry name" value="Proteasome"/>
    <property type="match status" value="1"/>
</dbReference>
<dbReference type="Pfam" id="PF00675">
    <property type="entry name" value="Peptidase_M16"/>
    <property type="match status" value="1"/>
</dbReference>
<name>A0A9D5BL31_PEA</name>
<keyword evidence="1" id="KW-0647">Proteasome</keyword>
<dbReference type="Proteomes" id="UP001058974">
    <property type="component" value="Chromosome 1"/>
</dbReference>
<keyword evidence="4" id="KW-1185">Reference proteome</keyword>
<dbReference type="InterPro" id="IPR029055">
    <property type="entry name" value="Ntn_hydrolases_N"/>
</dbReference>
<dbReference type="PROSITE" id="PS00143">
    <property type="entry name" value="INSULINASE"/>
    <property type="match status" value="1"/>
</dbReference>
<gene>
    <name evidence="3" type="ORF">KIW84_013773</name>
</gene>
<dbReference type="InterPro" id="IPR011765">
    <property type="entry name" value="Pept_M16_N"/>
</dbReference>
<evidence type="ECO:0000259" key="2">
    <source>
        <dbReference type="Pfam" id="PF00675"/>
    </source>
</evidence>
<dbReference type="Gene3D" id="3.30.830.10">
    <property type="entry name" value="Metalloenzyme, LuxS/M16 peptidase-like"/>
    <property type="match status" value="1"/>
</dbReference>
<dbReference type="SUPFAM" id="SSF63411">
    <property type="entry name" value="LuxS/MPP-like metallohydrolase"/>
    <property type="match status" value="1"/>
</dbReference>
<dbReference type="GO" id="GO:0051603">
    <property type="term" value="P:proteolysis involved in protein catabolic process"/>
    <property type="evidence" value="ECO:0007669"/>
    <property type="project" value="InterPro"/>
</dbReference>
<dbReference type="InterPro" id="IPR001431">
    <property type="entry name" value="Pept_M16_Zn_BS"/>
</dbReference>
<dbReference type="GO" id="GO:0004222">
    <property type="term" value="F:metalloendopeptidase activity"/>
    <property type="evidence" value="ECO:0007669"/>
    <property type="project" value="InterPro"/>
</dbReference>
<proteinExistence type="predicted"/>
<accession>A0A9D5BL31</accession>
<dbReference type="EMBL" id="JAMSHJ010000001">
    <property type="protein sequence ID" value="KAI5445673.1"/>
    <property type="molecule type" value="Genomic_DNA"/>
</dbReference>
<reference evidence="3 4" key="1">
    <citation type="journal article" date="2022" name="Nat. Genet.">
        <title>Improved pea reference genome and pan-genome highlight genomic features and evolutionary characteristics.</title>
        <authorList>
            <person name="Yang T."/>
            <person name="Liu R."/>
            <person name="Luo Y."/>
            <person name="Hu S."/>
            <person name="Wang D."/>
            <person name="Wang C."/>
            <person name="Pandey M.K."/>
            <person name="Ge S."/>
            <person name="Xu Q."/>
            <person name="Li N."/>
            <person name="Li G."/>
            <person name="Huang Y."/>
            <person name="Saxena R.K."/>
            <person name="Ji Y."/>
            <person name="Li M."/>
            <person name="Yan X."/>
            <person name="He Y."/>
            <person name="Liu Y."/>
            <person name="Wang X."/>
            <person name="Xiang C."/>
            <person name="Varshney R.K."/>
            <person name="Ding H."/>
            <person name="Gao S."/>
            <person name="Zong X."/>
        </authorList>
    </citation>
    <scope>NUCLEOTIDE SEQUENCE [LARGE SCALE GENOMIC DNA]</scope>
    <source>
        <strain evidence="3 4">cv. Zhongwan 6</strain>
    </source>
</reference>
<dbReference type="InterPro" id="IPR011249">
    <property type="entry name" value="Metalloenz_LuxS/M16"/>
</dbReference>
<evidence type="ECO:0000313" key="3">
    <source>
        <dbReference type="EMBL" id="KAI5445673.1"/>
    </source>
</evidence>
<dbReference type="InterPro" id="IPR050115">
    <property type="entry name" value="Proteasome_alpha"/>
</dbReference>
<sequence length="159" mass="17788">MNSNHLTTLRALTKAEGKDNTDKCVASMSIDVGHFSDPAGLEGLAHFLEHMMFYASEKYPVEDGYSGKVPDKLLDQTSVTYLFPITKYLGLLATGMTVDARTLVQQARNEVSEFCHKYGYEMPVDVLAKWIADKSQVYTQHAYMRPLEVVVMVLGSDDK</sequence>
<dbReference type="SUPFAM" id="SSF56235">
    <property type="entry name" value="N-terminal nucleophile aminohydrolases (Ntn hydrolases)"/>
    <property type="match status" value="1"/>
</dbReference>
<feature type="domain" description="Peptidase M16 N-terminal" evidence="2">
    <location>
        <begin position="18"/>
        <end position="61"/>
    </location>
</feature>
<evidence type="ECO:0000256" key="1">
    <source>
        <dbReference type="ARBA" id="ARBA00022942"/>
    </source>
</evidence>
<dbReference type="InterPro" id="IPR001353">
    <property type="entry name" value="Proteasome_sua/b"/>
</dbReference>
<dbReference type="AlphaFoldDB" id="A0A9D5BL31"/>
<evidence type="ECO:0000313" key="4">
    <source>
        <dbReference type="Proteomes" id="UP001058974"/>
    </source>
</evidence>
<dbReference type="PANTHER" id="PTHR11599">
    <property type="entry name" value="PROTEASOME SUBUNIT ALPHA/BETA"/>
    <property type="match status" value="1"/>
</dbReference>
<organism evidence="3 4">
    <name type="scientific">Pisum sativum</name>
    <name type="common">Garden pea</name>
    <name type="synonym">Lathyrus oleraceus</name>
    <dbReference type="NCBI Taxonomy" id="3888"/>
    <lineage>
        <taxon>Eukaryota</taxon>
        <taxon>Viridiplantae</taxon>
        <taxon>Streptophyta</taxon>
        <taxon>Embryophyta</taxon>
        <taxon>Tracheophyta</taxon>
        <taxon>Spermatophyta</taxon>
        <taxon>Magnoliopsida</taxon>
        <taxon>eudicotyledons</taxon>
        <taxon>Gunneridae</taxon>
        <taxon>Pentapetalae</taxon>
        <taxon>rosids</taxon>
        <taxon>fabids</taxon>
        <taxon>Fabales</taxon>
        <taxon>Fabaceae</taxon>
        <taxon>Papilionoideae</taxon>
        <taxon>50 kb inversion clade</taxon>
        <taxon>NPAAA clade</taxon>
        <taxon>Hologalegina</taxon>
        <taxon>IRL clade</taxon>
        <taxon>Fabeae</taxon>
        <taxon>Lathyrus</taxon>
    </lineage>
</organism>
<dbReference type="Gene3D" id="3.60.20.10">
    <property type="entry name" value="Glutamine Phosphoribosylpyrophosphate, subunit 1, domain 1"/>
    <property type="match status" value="1"/>
</dbReference>
<protein>
    <recommendedName>
        <fullName evidence="2">Peptidase M16 N-terminal domain-containing protein</fullName>
    </recommendedName>
</protein>
<dbReference type="Gramene" id="Psat01G0377300-T1">
    <property type="protein sequence ID" value="KAI5445673.1"/>
    <property type="gene ID" value="KIW84_013773"/>
</dbReference>
<dbReference type="GO" id="GO:0046872">
    <property type="term" value="F:metal ion binding"/>
    <property type="evidence" value="ECO:0007669"/>
    <property type="project" value="InterPro"/>
</dbReference>
<dbReference type="GO" id="GO:0005839">
    <property type="term" value="C:proteasome core complex"/>
    <property type="evidence" value="ECO:0007669"/>
    <property type="project" value="InterPro"/>
</dbReference>
<comment type="caution">
    <text evidence="3">The sequence shown here is derived from an EMBL/GenBank/DDBJ whole genome shotgun (WGS) entry which is preliminary data.</text>
</comment>